<dbReference type="InterPro" id="IPR013783">
    <property type="entry name" value="Ig-like_fold"/>
</dbReference>
<reference evidence="11" key="1">
    <citation type="submission" date="2025-08" db="UniProtKB">
        <authorList>
            <consortium name="RefSeq"/>
        </authorList>
    </citation>
    <scope>IDENTIFICATION</scope>
</reference>
<dbReference type="OMA" id="EACHVQC"/>
<keyword evidence="10" id="KW-1185">Reference proteome</keyword>
<dbReference type="InterPro" id="IPR039311">
    <property type="entry name" value="FAM187A/B"/>
</dbReference>
<feature type="signal peptide" evidence="9">
    <location>
        <begin position="1"/>
        <end position="15"/>
    </location>
</feature>
<evidence type="ECO:0000256" key="4">
    <source>
        <dbReference type="ARBA" id="ARBA00022729"/>
    </source>
</evidence>
<dbReference type="Gene3D" id="2.60.40.10">
    <property type="entry name" value="Immunoglobulins"/>
    <property type="match status" value="1"/>
</dbReference>
<dbReference type="SUPFAM" id="SSF48726">
    <property type="entry name" value="Immunoglobulin"/>
    <property type="match status" value="1"/>
</dbReference>
<evidence type="ECO:0000256" key="2">
    <source>
        <dbReference type="ARBA" id="ARBA00008727"/>
    </source>
</evidence>
<feature type="transmembrane region" description="Helical" evidence="8">
    <location>
        <begin position="334"/>
        <end position="354"/>
    </location>
</feature>
<evidence type="ECO:0000256" key="1">
    <source>
        <dbReference type="ARBA" id="ARBA00004479"/>
    </source>
</evidence>
<evidence type="ECO:0000256" key="5">
    <source>
        <dbReference type="ARBA" id="ARBA00022989"/>
    </source>
</evidence>
<dbReference type="OrthoDB" id="6434091at2759"/>
<dbReference type="AlphaFoldDB" id="A0A1U7ULP4"/>
<keyword evidence="3 8" id="KW-0812">Transmembrane</keyword>
<keyword evidence="6 8" id="KW-0472">Membrane</keyword>
<comment type="subcellular location">
    <subcellularLocation>
        <location evidence="1">Membrane</location>
        <topology evidence="1">Single-pass type I membrane protein</topology>
    </subcellularLocation>
</comment>
<keyword evidence="4 9" id="KW-0732">Signal</keyword>
<evidence type="ECO:0000256" key="8">
    <source>
        <dbReference type="SAM" id="Phobius"/>
    </source>
</evidence>
<evidence type="ECO:0000256" key="9">
    <source>
        <dbReference type="SAM" id="SignalP"/>
    </source>
</evidence>
<keyword evidence="7" id="KW-0325">Glycoprotein</keyword>
<dbReference type="RefSeq" id="XP_008066776.1">
    <property type="nucleotide sequence ID" value="XM_008068585.1"/>
</dbReference>
<protein>
    <submittedName>
        <fullName evidence="11">Protein FAM187B</fullName>
    </submittedName>
</protein>
<comment type="similarity">
    <text evidence="2">Belongs to the FAM187 family.</text>
</comment>
<keyword evidence="5 8" id="KW-1133">Transmembrane helix</keyword>
<evidence type="ECO:0000313" key="10">
    <source>
        <dbReference type="Proteomes" id="UP000189704"/>
    </source>
</evidence>
<dbReference type="STRING" id="1868482.ENSTSYP00000011678"/>
<dbReference type="KEGG" id="csyr:103271116"/>
<dbReference type="CTD" id="148109"/>
<accession>A0A1U7ULP4</accession>
<gene>
    <name evidence="11" type="primary">FAM187B</name>
</gene>
<proteinExistence type="inferred from homology"/>
<organism evidence="10 11">
    <name type="scientific">Carlito syrichta</name>
    <name type="common">Philippine tarsier</name>
    <name type="synonym">Tarsius syrichta</name>
    <dbReference type="NCBI Taxonomy" id="1868482"/>
    <lineage>
        <taxon>Eukaryota</taxon>
        <taxon>Metazoa</taxon>
        <taxon>Chordata</taxon>
        <taxon>Craniata</taxon>
        <taxon>Vertebrata</taxon>
        <taxon>Euteleostomi</taxon>
        <taxon>Mammalia</taxon>
        <taxon>Eutheria</taxon>
        <taxon>Euarchontoglires</taxon>
        <taxon>Primates</taxon>
        <taxon>Haplorrhini</taxon>
        <taxon>Tarsiiformes</taxon>
        <taxon>Tarsiidae</taxon>
        <taxon>Carlito</taxon>
    </lineage>
</organism>
<dbReference type="GO" id="GO:0016020">
    <property type="term" value="C:membrane"/>
    <property type="evidence" value="ECO:0007669"/>
    <property type="project" value="UniProtKB-SubCell"/>
</dbReference>
<evidence type="ECO:0000256" key="6">
    <source>
        <dbReference type="ARBA" id="ARBA00023136"/>
    </source>
</evidence>
<evidence type="ECO:0000256" key="7">
    <source>
        <dbReference type="ARBA" id="ARBA00023180"/>
    </source>
</evidence>
<name>A0A1U7ULP4_CARSF</name>
<feature type="chain" id="PRO_5012391762" evidence="9">
    <location>
        <begin position="16"/>
        <end position="369"/>
    </location>
</feature>
<evidence type="ECO:0000256" key="3">
    <source>
        <dbReference type="ARBA" id="ARBA00022692"/>
    </source>
</evidence>
<dbReference type="PANTHER" id="PTHR32178:SF8">
    <property type="entry name" value="PROTEIN FAM187B"/>
    <property type="match status" value="1"/>
</dbReference>
<dbReference type="GeneID" id="103271116"/>
<dbReference type="Proteomes" id="UP000189704">
    <property type="component" value="Unplaced"/>
</dbReference>
<dbReference type="PANTHER" id="PTHR32178">
    <property type="entry name" value="FAM187"/>
    <property type="match status" value="1"/>
</dbReference>
<dbReference type="InterPro" id="IPR036179">
    <property type="entry name" value="Ig-like_dom_sf"/>
</dbReference>
<evidence type="ECO:0000313" key="11">
    <source>
        <dbReference type="RefSeq" id="XP_008066776.1"/>
    </source>
</evidence>
<sequence>MLSSLWLLLSFAVLGLEFHIFVSCPRGERCQRALLSGNVVFLQCNSSEAHWYFHFMEAGDDKPLSPSNTSNMEVLPEGSLVIQDPLPSQTGFYHCKDKNGTQVVQYEIDFQDASILYITHKGLAQKPLQNATLHSGSKVFVFTRWEPWQDCNRCGVPGERKRLGYCYVEELLEDPVPCWLYLGKVKVWHNHLRPELQIEACHVNCTNSTSLEEEYGVIFDSFRFDEETESVWLTCPLASIYRPVNWEANNNSLTWREQLSGQDFSTFLDPFTGGRQLQIFQPAIYRCFVQQEFVAKFSPMPNLETLEAQRRENEIQPREAVEARLGKDSLLKGLKLLVVLGTTAALLGALLKFFPASGGKRSKQVLLVK</sequence>